<accession>A0A1W1I9N1</accession>
<dbReference type="KEGG" id="nja:NSJP_3535"/>
<dbReference type="PANTHER" id="PTHR34848:SF1">
    <property type="entry name" value="BIFUNCTIONAL ADENOSYLCOBALAMIN BIOSYNTHESIS PROTEIN COBU"/>
    <property type="match status" value="1"/>
</dbReference>
<dbReference type="CDD" id="cd00544">
    <property type="entry name" value="CobU"/>
    <property type="match status" value="1"/>
</dbReference>
<evidence type="ECO:0000256" key="3">
    <source>
        <dbReference type="ARBA" id="ARBA00001522"/>
    </source>
</evidence>
<keyword evidence="21" id="KW-1185">Reference proteome</keyword>
<proteinExistence type="inferred from homology"/>
<evidence type="ECO:0000256" key="18">
    <source>
        <dbReference type="PIRSR" id="PIRSR006135-1"/>
    </source>
</evidence>
<feature type="binding site" evidence="19">
    <location>
        <begin position="69"/>
        <end position="72"/>
    </location>
    <ligand>
        <name>GTP</name>
        <dbReference type="ChEBI" id="CHEBI:37565"/>
    </ligand>
</feature>
<dbReference type="InterPro" id="IPR027417">
    <property type="entry name" value="P-loop_NTPase"/>
</dbReference>
<evidence type="ECO:0000256" key="13">
    <source>
        <dbReference type="ARBA" id="ARBA00022777"/>
    </source>
</evidence>
<evidence type="ECO:0000256" key="12">
    <source>
        <dbReference type="ARBA" id="ARBA00022741"/>
    </source>
</evidence>
<dbReference type="EMBL" id="LT828648">
    <property type="protein sequence ID" value="SLM49702.1"/>
    <property type="molecule type" value="Genomic_DNA"/>
</dbReference>
<evidence type="ECO:0000256" key="5">
    <source>
        <dbReference type="ARBA" id="ARBA00004692"/>
    </source>
</evidence>
<comment type="pathway">
    <text evidence="6">Cofactor biosynthesis; adenosylcobalamin biosynthesis; adenosylcobalamin from cob(II)yrinate a,c-diamide: step 5/7.</text>
</comment>
<keyword evidence="20" id="KW-0548">Nucleotidyltransferase</keyword>
<keyword evidence="14" id="KW-0067">ATP-binding</keyword>
<keyword evidence="11 20" id="KW-0808">Transferase</keyword>
<evidence type="ECO:0000256" key="19">
    <source>
        <dbReference type="PIRSR" id="PIRSR006135-2"/>
    </source>
</evidence>
<dbReference type="NCBIfam" id="NF004469">
    <property type="entry name" value="PRK05800.1"/>
    <property type="match status" value="1"/>
</dbReference>
<keyword evidence="10" id="KW-0169">Cobalamin biosynthesis</keyword>
<name>A0A1W1I9N1_9BACT</name>
<keyword evidence="12 19" id="KW-0547">Nucleotide-binding</keyword>
<comment type="catalytic activity">
    <reaction evidence="2">
        <text>adenosylcob(III)inamide phosphate + GTP + H(+) = adenosylcob(III)inamide-GDP + diphosphate</text>
        <dbReference type="Rhea" id="RHEA:22712"/>
        <dbReference type="ChEBI" id="CHEBI:15378"/>
        <dbReference type="ChEBI" id="CHEBI:33019"/>
        <dbReference type="ChEBI" id="CHEBI:37565"/>
        <dbReference type="ChEBI" id="CHEBI:58502"/>
        <dbReference type="ChEBI" id="CHEBI:60487"/>
        <dbReference type="EC" id="2.7.7.62"/>
    </reaction>
</comment>
<protein>
    <recommendedName>
        <fullName evidence="16">Adenosylcobinamide kinase</fullName>
        <ecNumber evidence="8">2.7.1.156</ecNumber>
        <ecNumber evidence="9">2.7.7.62</ecNumber>
    </recommendedName>
    <alternativeName>
        <fullName evidence="17">Adenosylcobinamide-phosphate guanylyltransferase</fullName>
    </alternativeName>
</protein>
<comment type="catalytic activity">
    <reaction evidence="1">
        <text>adenosylcob(III)inamide + ATP = adenosylcob(III)inamide phosphate + ADP + H(+)</text>
        <dbReference type="Rhea" id="RHEA:15769"/>
        <dbReference type="ChEBI" id="CHEBI:2480"/>
        <dbReference type="ChEBI" id="CHEBI:15378"/>
        <dbReference type="ChEBI" id="CHEBI:30616"/>
        <dbReference type="ChEBI" id="CHEBI:58502"/>
        <dbReference type="ChEBI" id="CHEBI:456216"/>
        <dbReference type="EC" id="2.7.1.156"/>
    </reaction>
</comment>
<dbReference type="SUPFAM" id="SSF52540">
    <property type="entry name" value="P-loop containing nucleoside triphosphate hydrolases"/>
    <property type="match status" value="1"/>
</dbReference>
<organism evidence="20 21">
    <name type="scientific">Nitrospira japonica</name>
    <dbReference type="NCBI Taxonomy" id="1325564"/>
    <lineage>
        <taxon>Bacteria</taxon>
        <taxon>Pseudomonadati</taxon>
        <taxon>Nitrospirota</taxon>
        <taxon>Nitrospiria</taxon>
        <taxon>Nitrospirales</taxon>
        <taxon>Nitrospiraceae</taxon>
        <taxon>Nitrospira</taxon>
    </lineage>
</organism>
<dbReference type="GO" id="GO:0009236">
    <property type="term" value="P:cobalamin biosynthetic process"/>
    <property type="evidence" value="ECO:0007669"/>
    <property type="project" value="UniProtKB-UniPathway"/>
</dbReference>
<dbReference type="PIRSF" id="PIRSF006135">
    <property type="entry name" value="CobU"/>
    <property type="match status" value="1"/>
</dbReference>
<dbReference type="AlphaFoldDB" id="A0A1W1I9N1"/>
<keyword evidence="13" id="KW-0418">Kinase</keyword>
<evidence type="ECO:0000256" key="10">
    <source>
        <dbReference type="ARBA" id="ARBA00022573"/>
    </source>
</evidence>
<evidence type="ECO:0000256" key="7">
    <source>
        <dbReference type="ARBA" id="ARBA00007490"/>
    </source>
</evidence>
<reference evidence="20 21" key="1">
    <citation type="submission" date="2017-03" db="EMBL/GenBank/DDBJ databases">
        <authorList>
            <person name="Afonso C.L."/>
            <person name="Miller P.J."/>
            <person name="Scott M.A."/>
            <person name="Spackman E."/>
            <person name="Goraichik I."/>
            <person name="Dimitrov K.M."/>
            <person name="Suarez D.L."/>
            <person name="Swayne D.E."/>
        </authorList>
    </citation>
    <scope>NUCLEOTIDE SEQUENCE [LARGE SCALE GENOMIC DNA]</scope>
    <source>
        <strain evidence="20">Genome sequencing of Nitrospira japonica strain NJ11</strain>
    </source>
</reference>
<dbReference type="EC" id="2.7.7.62" evidence="9"/>
<evidence type="ECO:0000313" key="21">
    <source>
        <dbReference type="Proteomes" id="UP000192042"/>
    </source>
</evidence>
<dbReference type="STRING" id="1325564.NSJP_3535"/>
<dbReference type="GO" id="GO:0005525">
    <property type="term" value="F:GTP binding"/>
    <property type="evidence" value="ECO:0007669"/>
    <property type="project" value="UniProtKB-KW"/>
</dbReference>
<comment type="pathway">
    <text evidence="5">Cofactor biosynthesis; adenosylcobalamin biosynthesis; adenosylcobalamin from cob(II)yrinate a,c-diamide: step 6/7.</text>
</comment>
<dbReference type="Gene3D" id="3.40.50.300">
    <property type="entry name" value="P-loop containing nucleotide triphosphate hydrolases"/>
    <property type="match status" value="1"/>
</dbReference>
<evidence type="ECO:0000256" key="17">
    <source>
        <dbReference type="ARBA" id="ARBA00030571"/>
    </source>
</evidence>
<dbReference type="EC" id="2.7.1.156" evidence="8"/>
<evidence type="ECO:0000256" key="2">
    <source>
        <dbReference type="ARBA" id="ARBA00000711"/>
    </source>
</evidence>
<feature type="binding site" evidence="19">
    <location>
        <position position="80"/>
    </location>
    <ligand>
        <name>GTP</name>
        <dbReference type="ChEBI" id="CHEBI:37565"/>
    </ligand>
</feature>
<feature type="binding site" evidence="19">
    <location>
        <position position="102"/>
    </location>
    <ligand>
        <name>GTP</name>
        <dbReference type="ChEBI" id="CHEBI:37565"/>
    </ligand>
</feature>
<dbReference type="Pfam" id="PF02283">
    <property type="entry name" value="CobU"/>
    <property type="match status" value="1"/>
</dbReference>
<evidence type="ECO:0000256" key="8">
    <source>
        <dbReference type="ARBA" id="ARBA00012016"/>
    </source>
</evidence>
<dbReference type="PANTHER" id="PTHR34848">
    <property type="match status" value="1"/>
</dbReference>
<dbReference type="Proteomes" id="UP000192042">
    <property type="component" value="Chromosome I"/>
</dbReference>
<comment type="catalytic activity">
    <reaction evidence="3">
        <text>adenosylcob(III)inamide + GTP = adenosylcob(III)inamide phosphate + GDP + H(+)</text>
        <dbReference type="Rhea" id="RHEA:15765"/>
        <dbReference type="ChEBI" id="CHEBI:2480"/>
        <dbReference type="ChEBI" id="CHEBI:15378"/>
        <dbReference type="ChEBI" id="CHEBI:37565"/>
        <dbReference type="ChEBI" id="CHEBI:58189"/>
        <dbReference type="ChEBI" id="CHEBI:58502"/>
        <dbReference type="EC" id="2.7.1.156"/>
    </reaction>
</comment>
<evidence type="ECO:0000256" key="16">
    <source>
        <dbReference type="ARBA" id="ARBA00029570"/>
    </source>
</evidence>
<keyword evidence="15 19" id="KW-0342">GTP-binding</keyword>
<evidence type="ECO:0000313" key="20">
    <source>
        <dbReference type="EMBL" id="SLM49702.1"/>
    </source>
</evidence>
<evidence type="ECO:0000256" key="11">
    <source>
        <dbReference type="ARBA" id="ARBA00022679"/>
    </source>
</evidence>
<sequence length="190" mass="20839">MHKALRYPMRMTVRCKSQLIFVLGGASSGKSEAALRLATKGVRPTVSRAFVATGQALDKEMAERIARHRSSRPASWVTAEVPLDLTGWIERHGREHRVIVVDCLTMWLSNQFGQGRVDAGIVQDMQGVLGAARRTRARIVLVANELGMGIVPGDAVSRRFREVAGTINQLIADESDETHLVVSGLSVRLK</sequence>
<evidence type="ECO:0000256" key="1">
    <source>
        <dbReference type="ARBA" id="ARBA00000312"/>
    </source>
</evidence>
<dbReference type="InterPro" id="IPR003203">
    <property type="entry name" value="CobU/CobP"/>
</dbReference>
<comment type="similarity">
    <text evidence="7">Belongs to the CobU/CobP family.</text>
</comment>
<evidence type="ECO:0000256" key="9">
    <source>
        <dbReference type="ARBA" id="ARBA00012523"/>
    </source>
</evidence>
<feature type="active site" description="GMP-histidine intermediate" evidence="18">
    <location>
        <position position="68"/>
    </location>
</feature>
<evidence type="ECO:0000256" key="14">
    <source>
        <dbReference type="ARBA" id="ARBA00022840"/>
    </source>
</evidence>
<feature type="binding site" evidence="19">
    <location>
        <begin position="52"/>
        <end position="54"/>
    </location>
    <ligand>
        <name>GTP</name>
        <dbReference type="ChEBI" id="CHEBI:37565"/>
    </ligand>
</feature>
<dbReference type="GO" id="GO:0008820">
    <property type="term" value="F:cobinamide phosphate guanylyltransferase activity"/>
    <property type="evidence" value="ECO:0007669"/>
    <property type="project" value="UniProtKB-EC"/>
</dbReference>
<comment type="function">
    <text evidence="4">Catalyzes ATP-dependent phosphorylation of adenosylcobinamide and addition of GMP to adenosylcobinamide phosphate.</text>
</comment>
<evidence type="ECO:0000256" key="6">
    <source>
        <dbReference type="ARBA" id="ARBA00005159"/>
    </source>
</evidence>
<evidence type="ECO:0000256" key="15">
    <source>
        <dbReference type="ARBA" id="ARBA00023134"/>
    </source>
</evidence>
<dbReference type="UniPathway" id="UPA00148">
    <property type="reaction ID" value="UER00236"/>
</dbReference>
<dbReference type="GO" id="GO:0005524">
    <property type="term" value="F:ATP binding"/>
    <property type="evidence" value="ECO:0007669"/>
    <property type="project" value="UniProtKB-KW"/>
</dbReference>
<dbReference type="GO" id="GO:0043752">
    <property type="term" value="F:adenosylcobinamide kinase activity"/>
    <property type="evidence" value="ECO:0007669"/>
    <property type="project" value="UniProtKB-EC"/>
</dbReference>
<evidence type="ECO:0000256" key="4">
    <source>
        <dbReference type="ARBA" id="ARBA00003889"/>
    </source>
</evidence>
<gene>
    <name evidence="20" type="primary">cobU</name>
    <name evidence="20" type="ORF">NSJP_3535</name>
</gene>
<feature type="binding site" evidence="19">
    <location>
        <begin position="24"/>
        <end position="31"/>
    </location>
    <ligand>
        <name>GTP</name>
        <dbReference type="ChEBI" id="CHEBI:37565"/>
    </ligand>
</feature>